<gene>
    <name evidence="5" type="ORF">EIN_222220</name>
</gene>
<proteinExistence type="predicted"/>
<reference evidence="5 6" key="1">
    <citation type="submission" date="2012-10" db="EMBL/GenBank/DDBJ databases">
        <authorList>
            <person name="Zafar N."/>
            <person name="Inman J."/>
            <person name="Hall N."/>
            <person name="Lorenzi H."/>
            <person name="Caler E."/>
        </authorList>
    </citation>
    <scope>NUCLEOTIDE SEQUENCE [LARGE SCALE GENOMIC DNA]</scope>
    <source>
        <strain evidence="5 6">IP1</strain>
    </source>
</reference>
<dbReference type="InterPro" id="IPR001895">
    <property type="entry name" value="RASGEF_cat_dom"/>
</dbReference>
<dbReference type="GeneID" id="14887380"/>
<dbReference type="InterPro" id="IPR023578">
    <property type="entry name" value="Ras_GEF_dom_sf"/>
</dbReference>
<sequence>MQDTNFYSLLVYRKGEKTPDSSVVFQAEIERHLTTLKPDTSIPPDFREPTPGQLTQKQLEMHFPKIPDKIEFDTLDHLISFSCTSPDLFRDFIWGHRLFATTQEVLFQYLQRLEIAVSINCQLSTIVRARVVSILSYWANTIFPLLPEEEKNQALNTLNIFIDRMTKYGMKKQALLLKSQICKEKFVFSMAENEIHDDNLLPFPFLLDGTKPTFLDIPPVTFAKQITLISSQYFRGIELFELFLWNTSKEKCQALSKCVKTFNELQTFFSNLVLSEFDLKKRIRIIEHIVDIAYESYLIQNFDVVVCVTTLFSTSAIHRLKKTFEGLKTRSQEIVQKLEFFASPENNWSSYRKRLDEAKHTPCVPYIGLFLSDMLFTNDGNKTQTADKLINFVKCQKLSAIAQNVSTFQQRLYCFKQDEMISGFIKDLLGKGHSESDVVMFDRSRSIEAPAGKEKYVLVGSEDEKEVPQDYIEIRCYLAHKRRTYKCMGPLPLKELMVREFGLSEKDIESSKIVVVNKNEVEVISVKESIENIKRKYISRDGKGIVTMYRQSQSVMFKIGKKEIGLPIDISMTMNQLKTVLRVLLDVQVEHVFVHLVKKKPDSFVNMDIPLNNYVMDSFSMILMIPITSFTRNVKDSFLDSSYFYRYNTNSNKGKICLIHAHPFFIIKFIEENKRVKIIPNNDAEMVYLPMADEIHFFAENTEFTKTCPLIITGSSELIHQLISLYHGKNEISGVSVEYLKAEMYGLHPLFYAICNALYYNPNFFNDTFFSSFDMEAAAKILEQCETGEEVDLKSQESGVLVGMLYLYLSTLDKPLFGVLSGDFLSLRNTRLDDENLEKISKKLIGAIDGTMALSILRTLLALFSSWTKFNPYNLTLLAHFSKFFVTQIGPDSQLKLFIYLVQHFDEFDIQPVFPAMFPSLSPHPLSVDYVIRSLFDDVEYSPESKMVVSEMVRTSTKSIPVMPTHDRSERGKSGIMIGKKKCQTPQLVSGSGL</sequence>
<dbReference type="OMA" id="WANTIFP"/>
<keyword evidence="6" id="KW-1185">Reference proteome</keyword>
<evidence type="ECO:0000259" key="4">
    <source>
        <dbReference type="PROSITE" id="PS50212"/>
    </source>
</evidence>
<dbReference type="GO" id="GO:0007265">
    <property type="term" value="P:Ras protein signal transduction"/>
    <property type="evidence" value="ECO:0007669"/>
    <property type="project" value="TreeGrafter"/>
</dbReference>
<dbReference type="InterPro" id="IPR000651">
    <property type="entry name" value="Ras-like_Gua-exchang_fac_N"/>
</dbReference>
<feature type="domain" description="Ras-GEF" evidence="3">
    <location>
        <begin position="218"/>
        <end position="450"/>
    </location>
</feature>
<dbReference type="PANTHER" id="PTHR23113:SF368">
    <property type="entry name" value="CELL DIVISION CONTROL PROTEIN 25"/>
    <property type="match status" value="1"/>
</dbReference>
<dbReference type="PROSITE" id="PS00720">
    <property type="entry name" value="RASGEF"/>
    <property type="match status" value="1"/>
</dbReference>
<dbReference type="Gene3D" id="1.20.870.10">
    <property type="entry name" value="Son of sevenless (SoS) protein Chain: S domain 1"/>
    <property type="match status" value="1"/>
</dbReference>
<evidence type="ECO:0000256" key="1">
    <source>
        <dbReference type="ARBA" id="ARBA00022658"/>
    </source>
</evidence>
<keyword evidence="1 2" id="KW-0344">Guanine-nucleotide releasing factor</keyword>
<dbReference type="SMART" id="SM00147">
    <property type="entry name" value="RasGEF"/>
    <property type="match status" value="1"/>
</dbReference>
<dbReference type="PROSITE" id="PS50009">
    <property type="entry name" value="RASGEF_CAT"/>
    <property type="match status" value="1"/>
</dbReference>
<dbReference type="KEGG" id="eiv:EIN_222220"/>
<dbReference type="OrthoDB" id="546434at2759"/>
<dbReference type="Pfam" id="PF00617">
    <property type="entry name" value="RasGEF"/>
    <property type="match status" value="1"/>
</dbReference>
<dbReference type="EMBL" id="KB206756">
    <property type="protein sequence ID" value="ELP88079.1"/>
    <property type="molecule type" value="Genomic_DNA"/>
</dbReference>
<name>A0A0A1U235_ENTIV</name>
<dbReference type="InterPro" id="IPR036964">
    <property type="entry name" value="RASGEF_cat_dom_sf"/>
</dbReference>
<dbReference type="RefSeq" id="XP_004254850.1">
    <property type="nucleotide sequence ID" value="XM_004254802.1"/>
</dbReference>
<evidence type="ECO:0000313" key="5">
    <source>
        <dbReference type="EMBL" id="ELP88079.1"/>
    </source>
</evidence>
<evidence type="ECO:0000313" key="6">
    <source>
        <dbReference type="Proteomes" id="UP000014680"/>
    </source>
</evidence>
<dbReference type="SUPFAM" id="SSF48366">
    <property type="entry name" value="Ras GEF"/>
    <property type="match status" value="1"/>
</dbReference>
<organism evidence="5 6">
    <name type="scientific">Entamoeba invadens IP1</name>
    <dbReference type="NCBI Taxonomy" id="370355"/>
    <lineage>
        <taxon>Eukaryota</taxon>
        <taxon>Amoebozoa</taxon>
        <taxon>Evosea</taxon>
        <taxon>Archamoebae</taxon>
        <taxon>Mastigamoebida</taxon>
        <taxon>Entamoebidae</taxon>
        <taxon>Entamoeba</taxon>
    </lineage>
</organism>
<accession>A0A0A1U235</accession>
<feature type="domain" description="N-terminal Ras-GEF" evidence="4">
    <location>
        <begin position="62"/>
        <end position="185"/>
    </location>
</feature>
<dbReference type="GO" id="GO:0005085">
    <property type="term" value="F:guanyl-nucleotide exchange factor activity"/>
    <property type="evidence" value="ECO:0007669"/>
    <property type="project" value="UniProtKB-KW"/>
</dbReference>
<evidence type="ECO:0000259" key="3">
    <source>
        <dbReference type="PROSITE" id="PS50009"/>
    </source>
</evidence>
<dbReference type="InterPro" id="IPR008937">
    <property type="entry name" value="Ras-like_GEF"/>
</dbReference>
<dbReference type="GO" id="GO:0005886">
    <property type="term" value="C:plasma membrane"/>
    <property type="evidence" value="ECO:0007669"/>
    <property type="project" value="TreeGrafter"/>
</dbReference>
<dbReference type="InterPro" id="IPR019804">
    <property type="entry name" value="Ras_G-nucl-exch_fac_CS"/>
</dbReference>
<dbReference type="PANTHER" id="PTHR23113">
    <property type="entry name" value="GUANINE NUCLEOTIDE EXCHANGE FACTOR"/>
    <property type="match status" value="1"/>
</dbReference>
<protein>
    <submittedName>
        <fullName evidence="5">Guanine nucleotide exchange factor, putative</fullName>
    </submittedName>
</protein>
<evidence type="ECO:0000256" key="2">
    <source>
        <dbReference type="PROSITE-ProRule" id="PRU00168"/>
    </source>
</evidence>
<dbReference type="PROSITE" id="PS50212">
    <property type="entry name" value="RASGEF_NTER"/>
    <property type="match status" value="1"/>
</dbReference>
<dbReference type="AlphaFoldDB" id="A0A0A1U235"/>
<dbReference type="Proteomes" id="UP000014680">
    <property type="component" value="Unassembled WGS sequence"/>
</dbReference>
<dbReference type="VEuPathDB" id="AmoebaDB:EIN_222220"/>
<dbReference type="Gene3D" id="1.10.840.10">
    <property type="entry name" value="Ras guanine-nucleotide exchange factors catalytic domain"/>
    <property type="match status" value="1"/>
</dbReference>